<evidence type="ECO:0000256" key="6">
    <source>
        <dbReference type="ARBA" id="ARBA00023136"/>
    </source>
</evidence>
<evidence type="ECO:0000256" key="4">
    <source>
        <dbReference type="ARBA" id="ARBA00022692"/>
    </source>
</evidence>
<dbReference type="HOGENOM" id="CLU_001265_43_3_1"/>
<comment type="subcellular location">
    <subcellularLocation>
        <location evidence="1">Membrane</location>
        <topology evidence="1">Multi-pass membrane protein</topology>
    </subcellularLocation>
</comment>
<dbReference type="PRINTS" id="PR00171">
    <property type="entry name" value="SUGRTRNSPORT"/>
</dbReference>
<dbReference type="OMA" id="NENIAHG"/>
<dbReference type="InterPro" id="IPR003663">
    <property type="entry name" value="Sugar/inositol_transpt"/>
</dbReference>
<feature type="transmembrane region" description="Helical" evidence="7">
    <location>
        <begin position="580"/>
        <end position="603"/>
    </location>
</feature>
<dbReference type="GO" id="GO:0022857">
    <property type="term" value="F:transmembrane transporter activity"/>
    <property type="evidence" value="ECO:0007669"/>
    <property type="project" value="InterPro"/>
</dbReference>
<feature type="transmembrane region" description="Helical" evidence="7">
    <location>
        <begin position="511"/>
        <end position="530"/>
    </location>
</feature>
<dbReference type="PROSITE" id="PS50850">
    <property type="entry name" value="MFS"/>
    <property type="match status" value="1"/>
</dbReference>
<evidence type="ECO:0000256" key="2">
    <source>
        <dbReference type="ARBA" id="ARBA00010992"/>
    </source>
</evidence>
<gene>
    <name evidence="9" type="ORF">W97_05210</name>
</gene>
<keyword evidence="4 7" id="KW-0812">Transmembrane</keyword>
<evidence type="ECO:0000256" key="3">
    <source>
        <dbReference type="ARBA" id="ARBA00022448"/>
    </source>
</evidence>
<sequence length="660" mass="73650">MAHKPNSFGHPYGVDVHVEDQPDEQIQNDDTILIDIDNPLVRLSPAELVADVENFATVNDLTNILDLLIHGAKVARDPEAYATVPGLTAEEKAALEREKKAGFWRQTKELRTTILTCAIAAILQGWDQSSMNGANLHWPRDLGLHVGASTGDSLSVKKDIWIFAFINAAPFLFAALIGAWLSDPLNEYVYGRRAAIFISALFCFFSVIGSACTHTWQQLLACRVLLGIGMGAKASVVPVYAAEVSPAHIRGSLVMSWQLFVAFGIFLGFSANLVVFDIKSLAWRLQLAAASLPAIPLVFLIFVCPESPRFLIKKGRFREAYTSLCYLNETPLQAARELYYISAQIEAEKQLYMNKDSRRKDLELQDIIPGDNGNVHGEPAGRSAVMSNTSFWRRLWRLGSVPRIRRALLAAFVVMISQQLCGVNIIAFYSSSVFSNPNNEDLTPEQVNSDHKRALWLGWGFGLTNFLFAWPAYGAIDRRGRRALLLFTIPGLALTLLAAGFSFQLPVNSKAYIGVITFFIMLFSVFYSPGLGPVPFTYSAEVFPLVNRAEVGMSFAVFWNLLGAGILSLIVPVLNDALKATGLMCLFAGLNVIAFILVFLFVYETKEATLEELNSIFSVKTRRHIEYQVKYVLPWPWKYYIRKTVKTRLDPPYRWRHGAL</sequence>
<dbReference type="EMBL" id="JH767577">
    <property type="protein sequence ID" value="EON65968.1"/>
    <property type="molecule type" value="Genomic_DNA"/>
</dbReference>
<organism evidence="9 10">
    <name type="scientific">Coniosporium apollinis (strain CBS 100218)</name>
    <name type="common">Rock-inhabiting black yeast</name>
    <dbReference type="NCBI Taxonomy" id="1168221"/>
    <lineage>
        <taxon>Eukaryota</taxon>
        <taxon>Fungi</taxon>
        <taxon>Dikarya</taxon>
        <taxon>Ascomycota</taxon>
        <taxon>Pezizomycotina</taxon>
        <taxon>Dothideomycetes</taxon>
        <taxon>Dothideomycetes incertae sedis</taxon>
        <taxon>Coniosporium</taxon>
    </lineage>
</organism>
<dbReference type="InterPro" id="IPR050814">
    <property type="entry name" value="Myo-inositol_Transporter"/>
</dbReference>
<reference evidence="10" key="1">
    <citation type="submission" date="2012-06" db="EMBL/GenBank/DDBJ databases">
        <title>The genome sequence of Coniosporium apollinis CBS 100218.</title>
        <authorList>
            <consortium name="The Broad Institute Genome Sequencing Platform"/>
            <person name="Cuomo C."/>
            <person name="Gorbushina A."/>
            <person name="Noack S."/>
            <person name="Walker B."/>
            <person name="Young S.K."/>
            <person name="Zeng Q."/>
            <person name="Gargeya S."/>
            <person name="Fitzgerald M."/>
            <person name="Haas B."/>
            <person name="Abouelleil A."/>
            <person name="Alvarado L."/>
            <person name="Arachchi H.M."/>
            <person name="Berlin A.M."/>
            <person name="Chapman S.B."/>
            <person name="Goldberg J."/>
            <person name="Griggs A."/>
            <person name="Gujja S."/>
            <person name="Hansen M."/>
            <person name="Howarth C."/>
            <person name="Imamovic A."/>
            <person name="Larimer J."/>
            <person name="McCowan C."/>
            <person name="Montmayeur A."/>
            <person name="Murphy C."/>
            <person name="Neiman D."/>
            <person name="Pearson M."/>
            <person name="Priest M."/>
            <person name="Roberts A."/>
            <person name="Saif S."/>
            <person name="Shea T."/>
            <person name="Sisk P."/>
            <person name="Sykes S."/>
            <person name="Wortman J."/>
            <person name="Nusbaum C."/>
            <person name="Birren B."/>
        </authorList>
    </citation>
    <scope>NUCLEOTIDE SEQUENCE [LARGE SCALE GENOMIC DNA]</scope>
    <source>
        <strain evidence="10">CBS 100218</strain>
    </source>
</reference>
<dbReference type="GeneID" id="19902521"/>
<keyword evidence="6 7" id="KW-0472">Membrane</keyword>
<feature type="transmembrane region" description="Helical" evidence="7">
    <location>
        <begin position="254"/>
        <end position="275"/>
    </location>
</feature>
<evidence type="ECO:0000256" key="1">
    <source>
        <dbReference type="ARBA" id="ARBA00004141"/>
    </source>
</evidence>
<keyword evidence="5 7" id="KW-1133">Transmembrane helix</keyword>
<dbReference type="InterPro" id="IPR005828">
    <property type="entry name" value="MFS_sugar_transport-like"/>
</dbReference>
<dbReference type="PROSITE" id="PS00217">
    <property type="entry name" value="SUGAR_TRANSPORT_2"/>
    <property type="match status" value="1"/>
</dbReference>
<dbReference type="GO" id="GO:0015798">
    <property type="term" value="P:myo-inositol transport"/>
    <property type="evidence" value="ECO:0007669"/>
    <property type="project" value="UniProtKB-ARBA"/>
</dbReference>
<dbReference type="AlphaFoldDB" id="R7YVU7"/>
<dbReference type="PANTHER" id="PTHR48020">
    <property type="entry name" value="PROTON MYO-INOSITOL COTRANSPORTER"/>
    <property type="match status" value="1"/>
</dbReference>
<dbReference type="PANTHER" id="PTHR48020:SF40">
    <property type="entry name" value="MAJOR FACILITATOR SUPERFAMILY (MFS) PROFILE DOMAIN-CONTAINING PROTEIN"/>
    <property type="match status" value="1"/>
</dbReference>
<feature type="transmembrane region" description="Helical" evidence="7">
    <location>
        <begin position="454"/>
        <end position="476"/>
    </location>
</feature>
<name>R7YVU7_CONA1</name>
<evidence type="ECO:0000256" key="7">
    <source>
        <dbReference type="SAM" id="Phobius"/>
    </source>
</evidence>
<protein>
    <recommendedName>
        <fullName evidence="8">Major facilitator superfamily (MFS) profile domain-containing protein</fullName>
    </recommendedName>
</protein>
<dbReference type="InterPro" id="IPR020846">
    <property type="entry name" value="MFS_dom"/>
</dbReference>
<evidence type="ECO:0000313" key="10">
    <source>
        <dbReference type="Proteomes" id="UP000016924"/>
    </source>
</evidence>
<feature type="transmembrane region" description="Helical" evidence="7">
    <location>
        <begin position="223"/>
        <end position="242"/>
    </location>
</feature>
<evidence type="ECO:0000313" key="9">
    <source>
        <dbReference type="EMBL" id="EON65968.1"/>
    </source>
</evidence>
<dbReference type="STRING" id="1168221.R7YVU7"/>
<dbReference type="InterPro" id="IPR036259">
    <property type="entry name" value="MFS_trans_sf"/>
</dbReference>
<dbReference type="RefSeq" id="XP_007781285.1">
    <property type="nucleotide sequence ID" value="XM_007783095.1"/>
</dbReference>
<feature type="transmembrane region" description="Helical" evidence="7">
    <location>
        <begin position="160"/>
        <end position="182"/>
    </location>
</feature>
<comment type="similarity">
    <text evidence="2">Belongs to the major facilitator superfamily. Sugar transporter (TC 2.A.1.1) family.</text>
</comment>
<feature type="transmembrane region" description="Helical" evidence="7">
    <location>
        <begin position="483"/>
        <end position="505"/>
    </location>
</feature>
<feature type="domain" description="Major facilitator superfamily (MFS) profile" evidence="8">
    <location>
        <begin position="113"/>
        <end position="606"/>
    </location>
</feature>
<evidence type="ECO:0000259" key="8">
    <source>
        <dbReference type="PROSITE" id="PS50850"/>
    </source>
</evidence>
<dbReference type="Proteomes" id="UP000016924">
    <property type="component" value="Unassembled WGS sequence"/>
</dbReference>
<dbReference type="SUPFAM" id="SSF103473">
    <property type="entry name" value="MFS general substrate transporter"/>
    <property type="match status" value="1"/>
</dbReference>
<accession>R7YVU7</accession>
<proteinExistence type="inferred from homology"/>
<feature type="transmembrane region" description="Helical" evidence="7">
    <location>
        <begin position="407"/>
        <end position="434"/>
    </location>
</feature>
<dbReference type="InterPro" id="IPR005829">
    <property type="entry name" value="Sugar_transporter_CS"/>
</dbReference>
<dbReference type="OrthoDB" id="6339427at2759"/>
<dbReference type="Pfam" id="PF00083">
    <property type="entry name" value="Sugar_tr"/>
    <property type="match status" value="1"/>
</dbReference>
<keyword evidence="3" id="KW-0813">Transport</keyword>
<dbReference type="Gene3D" id="1.20.1250.20">
    <property type="entry name" value="MFS general substrate transporter like domains"/>
    <property type="match status" value="1"/>
</dbReference>
<evidence type="ECO:0000256" key="5">
    <source>
        <dbReference type="ARBA" id="ARBA00022989"/>
    </source>
</evidence>
<feature type="transmembrane region" description="Helical" evidence="7">
    <location>
        <begin position="551"/>
        <end position="574"/>
    </location>
</feature>
<dbReference type="GO" id="GO:0016020">
    <property type="term" value="C:membrane"/>
    <property type="evidence" value="ECO:0007669"/>
    <property type="project" value="UniProtKB-SubCell"/>
</dbReference>
<dbReference type="eggNOG" id="KOG0254">
    <property type="taxonomic scope" value="Eukaryota"/>
</dbReference>
<dbReference type="GO" id="GO:0015791">
    <property type="term" value="P:polyol transmembrane transport"/>
    <property type="evidence" value="ECO:0007669"/>
    <property type="project" value="UniProtKB-ARBA"/>
</dbReference>
<keyword evidence="10" id="KW-1185">Reference proteome</keyword>
<feature type="transmembrane region" description="Helical" evidence="7">
    <location>
        <begin position="194"/>
        <end position="217"/>
    </location>
</feature>